<dbReference type="RefSeq" id="WP_005007926.1">
    <property type="nucleotide sequence ID" value="NZ_KB849726.1"/>
</dbReference>
<protein>
    <submittedName>
        <fullName evidence="1">Uncharacterized protein</fullName>
    </submittedName>
</protein>
<evidence type="ECO:0000313" key="2">
    <source>
        <dbReference type="Proteomes" id="UP000018460"/>
    </source>
</evidence>
<dbReference type="EMBL" id="APQD01000006">
    <property type="protein sequence ID" value="ENV83645.1"/>
    <property type="molecule type" value="Genomic_DNA"/>
</dbReference>
<proteinExistence type="predicted"/>
<organism evidence="1 2">
    <name type="scientific">Acinetobacter bouvetii DSM 14964 = CIP 107468</name>
    <dbReference type="NCBI Taxonomy" id="1120925"/>
    <lineage>
        <taxon>Bacteria</taxon>
        <taxon>Pseudomonadati</taxon>
        <taxon>Pseudomonadota</taxon>
        <taxon>Gammaproteobacteria</taxon>
        <taxon>Moraxellales</taxon>
        <taxon>Moraxellaceae</taxon>
        <taxon>Acinetobacter</taxon>
    </lineage>
</organism>
<dbReference type="Proteomes" id="UP000018460">
    <property type="component" value="Unassembled WGS sequence"/>
</dbReference>
<evidence type="ECO:0000313" key="1">
    <source>
        <dbReference type="EMBL" id="ENV83645.1"/>
    </source>
</evidence>
<keyword evidence="2" id="KW-1185">Reference proteome</keyword>
<sequence>MDEDFDEKFQSAIEAGESNLHAKALLNNWCAHAEVSRFGGIGMIEASTGLPIGHSGVQCKFSKANSSYSWLLEDSIYDFYQNNCKSCEKRIPVNFPN</sequence>
<gene>
    <name evidence="1" type="ORF">F941_00676</name>
</gene>
<reference evidence="1 2" key="1">
    <citation type="submission" date="2013-02" db="EMBL/GenBank/DDBJ databases">
        <title>The Genome Sequence of Acinetobacter bouvetii CIP 107468.</title>
        <authorList>
            <consortium name="The Broad Institute Genome Sequencing Platform"/>
            <consortium name="The Broad Institute Genome Sequencing Center for Infectious Disease"/>
            <person name="Cerqueira G."/>
            <person name="Feldgarden M."/>
            <person name="Courvalin P."/>
            <person name="Perichon B."/>
            <person name="Grillot-Courvalin C."/>
            <person name="Clermont D."/>
            <person name="Rocha E."/>
            <person name="Yoon E.-J."/>
            <person name="Nemec A."/>
            <person name="Walker B."/>
            <person name="Young S.K."/>
            <person name="Zeng Q."/>
            <person name="Gargeya S."/>
            <person name="Fitzgerald M."/>
            <person name="Haas B."/>
            <person name="Abouelleil A."/>
            <person name="Alvarado L."/>
            <person name="Arachchi H.M."/>
            <person name="Berlin A.M."/>
            <person name="Chapman S.B."/>
            <person name="Dewar J."/>
            <person name="Goldberg J."/>
            <person name="Griggs A."/>
            <person name="Gujja S."/>
            <person name="Hansen M."/>
            <person name="Howarth C."/>
            <person name="Imamovic A."/>
            <person name="Larimer J."/>
            <person name="McCowan C."/>
            <person name="Murphy C."/>
            <person name="Neiman D."/>
            <person name="Pearson M."/>
            <person name="Priest M."/>
            <person name="Roberts A."/>
            <person name="Saif S."/>
            <person name="Shea T."/>
            <person name="Sisk P."/>
            <person name="Sykes S."/>
            <person name="Wortman J."/>
            <person name="Nusbaum C."/>
            <person name="Birren B."/>
        </authorList>
    </citation>
    <scope>NUCLEOTIDE SEQUENCE [LARGE SCALE GENOMIC DNA]</scope>
    <source>
        <strain evidence="1 2">CIP 107468</strain>
    </source>
</reference>
<dbReference type="OrthoDB" id="8477603at2"/>
<comment type="caution">
    <text evidence="1">The sequence shown here is derived from an EMBL/GenBank/DDBJ whole genome shotgun (WGS) entry which is preliminary data.</text>
</comment>
<name>N9DSM8_9GAMM</name>
<dbReference type="eggNOG" id="ENOG5032PZW">
    <property type="taxonomic scope" value="Bacteria"/>
</dbReference>
<dbReference type="AlphaFoldDB" id="N9DSM8"/>
<accession>N9DSM8</accession>